<keyword evidence="6 9" id="KW-0418">Kinase</keyword>
<dbReference type="GO" id="GO:0005737">
    <property type="term" value="C:cytoplasm"/>
    <property type="evidence" value="ECO:0007669"/>
    <property type="project" value="InterPro"/>
</dbReference>
<evidence type="ECO:0000313" key="10">
    <source>
        <dbReference type="Proteomes" id="UP000244338"/>
    </source>
</evidence>
<dbReference type="EC" id="2.7.1.2" evidence="2"/>
<evidence type="ECO:0000256" key="3">
    <source>
        <dbReference type="ARBA" id="ARBA00014701"/>
    </source>
</evidence>
<evidence type="ECO:0000256" key="5">
    <source>
        <dbReference type="ARBA" id="ARBA00022741"/>
    </source>
</evidence>
<dbReference type="Proteomes" id="UP000244338">
    <property type="component" value="Unassembled WGS sequence"/>
</dbReference>
<sequence length="317" mass="33250">MRYALGVDLGGTAIKFGLVSEKGEIVERHQTPTPVDEGSPAIIQKIVEGIQRLGMKDLPIEGIGIGVPGLVEVDKGTVRLAPNLNWRAFPLLTALQDAYPARWVIENDANAALLGERWVGALQGVKHALMLTLGTGVGGAVLAEGRLVRGAGGVAGEIGHIPVNKSGVRCGCGRIGCLETEASATALVRHTKEALKSGKASALEQILAQNGELTPMDISVAAEAGDVLARDMFVYVADWLAFALGGLVNTLNPEKVLIGGGLAYAGELLFAPLREAFPRYTLDTALKDVTLERAQLGNDAGMIGAAWLVLHDPSRSI</sequence>
<evidence type="ECO:0000256" key="1">
    <source>
        <dbReference type="ARBA" id="ARBA00006479"/>
    </source>
</evidence>
<dbReference type="InterPro" id="IPR000600">
    <property type="entry name" value="ROK"/>
</dbReference>
<dbReference type="GO" id="GO:0004340">
    <property type="term" value="F:glucokinase activity"/>
    <property type="evidence" value="ECO:0007669"/>
    <property type="project" value="UniProtKB-EC"/>
</dbReference>
<evidence type="ECO:0000256" key="8">
    <source>
        <dbReference type="ARBA" id="ARBA00032386"/>
    </source>
</evidence>
<dbReference type="CDD" id="cd24062">
    <property type="entry name" value="ASKHA_NBD_ROK_BsGLK-like"/>
    <property type="match status" value="1"/>
</dbReference>
<dbReference type="InterPro" id="IPR004654">
    <property type="entry name" value="ROK_glcA"/>
</dbReference>
<dbReference type="NCBIfam" id="TIGR00744">
    <property type="entry name" value="ROK_glcA_fam"/>
    <property type="match status" value="1"/>
</dbReference>
<dbReference type="GO" id="GO:0005524">
    <property type="term" value="F:ATP binding"/>
    <property type="evidence" value="ECO:0007669"/>
    <property type="project" value="UniProtKB-KW"/>
</dbReference>
<dbReference type="Gene3D" id="3.30.420.40">
    <property type="match status" value="2"/>
</dbReference>
<keyword evidence="7" id="KW-0067">ATP-binding</keyword>
<protein>
    <recommendedName>
        <fullName evidence="3">Glucokinase</fullName>
        <ecNumber evidence="2">2.7.1.2</ecNumber>
    </recommendedName>
    <alternativeName>
        <fullName evidence="8">Glucose kinase</fullName>
    </alternativeName>
</protein>
<keyword evidence="5" id="KW-0547">Nucleotide-binding</keyword>
<evidence type="ECO:0000256" key="7">
    <source>
        <dbReference type="ARBA" id="ARBA00022840"/>
    </source>
</evidence>
<name>A0A2R6Y435_9BACL</name>
<dbReference type="InterPro" id="IPR049874">
    <property type="entry name" value="ROK_cs"/>
</dbReference>
<dbReference type="GO" id="GO:0006096">
    <property type="term" value="P:glycolytic process"/>
    <property type="evidence" value="ECO:0007669"/>
    <property type="project" value="InterPro"/>
</dbReference>
<comment type="caution">
    <text evidence="9">The sequence shown here is derived from an EMBL/GenBank/DDBJ whole genome shotgun (WGS) entry which is preliminary data.</text>
</comment>
<dbReference type="EMBL" id="PEBX01000007">
    <property type="protein sequence ID" value="PTQ57440.1"/>
    <property type="molecule type" value="Genomic_DNA"/>
</dbReference>
<proteinExistence type="inferred from homology"/>
<evidence type="ECO:0000256" key="2">
    <source>
        <dbReference type="ARBA" id="ARBA00012323"/>
    </source>
</evidence>
<reference evidence="10" key="1">
    <citation type="journal article" date="2018" name="Sci. Rep.">
        <title>Lignite coal burning seam in the remote Altai Mountains harbors a hydrogen-driven thermophilic microbial community.</title>
        <authorList>
            <person name="Kadnikov V.V."/>
            <person name="Mardanov A.V."/>
            <person name="Ivasenko D.A."/>
            <person name="Antsiferov D.V."/>
            <person name="Beletsky A.V."/>
            <person name="Karnachuk O.V."/>
            <person name="Ravin N.V."/>
        </authorList>
    </citation>
    <scope>NUCLEOTIDE SEQUENCE [LARGE SCALE GENOMIC DNA]</scope>
</reference>
<comment type="similarity">
    <text evidence="1">Belongs to the ROK (NagC/XylR) family.</text>
</comment>
<gene>
    <name evidence="9" type="ORF">BSOLF_1595</name>
</gene>
<organism evidence="9 10">
    <name type="scientific">Candidatus Carbonibacillus altaicus</name>
    <dbReference type="NCBI Taxonomy" id="2163959"/>
    <lineage>
        <taxon>Bacteria</taxon>
        <taxon>Bacillati</taxon>
        <taxon>Bacillota</taxon>
        <taxon>Bacilli</taxon>
        <taxon>Bacillales</taxon>
        <taxon>Candidatus Carbonibacillus</taxon>
    </lineage>
</organism>
<dbReference type="SUPFAM" id="SSF53067">
    <property type="entry name" value="Actin-like ATPase domain"/>
    <property type="match status" value="1"/>
</dbReference>
<accession>A0A2R6Y435</accession>
<keyword evidence="4" id="KW-0808">Transferase</keyword>
<evidence type="ECO:0000313" key="9">
    <source>
        <dbReference type="EMBL" id="PTQ57440.1"/>
    </source>
</evidence>
<dbReference type="PROSITE" id="PS01125">
    <property type="entry name" value="ROK"/>
    <property type="match status" value="1"/>
</dbReference>
<evidence type="ECO:0000256" key="6">
    <source>
        <dbReference type="ARBA" id="ARBA00022777"/>
    </source>
</evidence>
<dbReference type="PANTHER" id="PTHR18964">
    <property type="entry name" value="ROK (REPRESSOR, ORF, KINASE) FAMILY"/>
    <property type="match status" value="1"/>
</dbReference>
<evidence type="ECO:0000256" key="4">
    <source>
        <dbReference type="ARBA" id="ARBA00022679"/>
    </source>
</evidence>
<dbReference type="AlphaFoldDB" id="A0A2R6Y435"/>
<dbReference type="InterPro" id="IPR043129">
    <property type="entry name" value="ATPase_NBD"/>
</dbReference>
<dbReference type="PANTHER" id="PTHR18964:SF149">
    <property type="entry name" value="BIFUNCTIONAL UDP-N-ACETYLGLUCOSAMINE 2-EPIMERASE_N-ACETYLMANNOSAMINE KINASE"/>
    <property type="match status" value="1"/>
</dbReference>
<dbReference type="Pfam" id="PF00480">
    <property type="entry name" value="ROK"/>
    <property type="match status" value="1"/>
</dbReference>